<protein>
    <submittedName>
        <fullName evidence="1">Uncharacterized protein</fullName>
    </submittedName>
</protein>
<sequence>MTPAQCRKIFLEVLSGRVDINNKMLLLYFQGGIPFISGTLGDIIDVKEIRTNNRIIYGVLTGTIPESDLTLPCHEICDISTEKRKLLLSPFYDSTDRGLCDMACLMGYINHGGFHSEHFLKVCALIINFPPLMTSMQRIMNRDYVVYRDVITVCSTLFAFFCNILPPRDYRASHALESCLQVCNWMSKIDKDLIINVKNLLYNKEDKTPEWIPKLELDQSVYI</sequence>
<organism evidence="1 2">
    <name type="scientific">Tritrichomonas musculus</name>
    <dbReference type="NCBI Taxonomy" id="1915356"/>
    <lineage>
        <taxon>Eukaryota</taxon>
        <taxon>Metamonada</taxon>
        <taxon>Parabasalia</taxon>
        <taxon>Tritrichomonadida</taxon>
        <taxon>Tritrichomonadidae</taxon>
        <taxon>Tritrichomonas</taxon>
    </lineage>
</organism>
<evidence type="ECO:0000313" key="2">
    <source>
        <dbReference type="Proteomes" id="UP001470230"/>
    </source>
</evidence>
<comment type="caution">
    <text evidence="1">The sequence shown here is derived from an EMBL/GenBank/DDBJ whole genome shotgun (WGS) entry which is preliminary data.</text>
</comment>
<reference evidence="1 2" key="1">
    <citation type="submission" date="2024-04" db="EMBL/GenBank/DDBJ databases">
        <title>Tritrichomonas musculus Genome.</title>
        <authorList>
            <person name="Alves-Ferreira E."/>
            <person name="Grigg M."/>
            <person name="Lorenzi H."/>
            <person name="Galac M."/>
        </authorList>
    </citation>
    <scope>NUCLEOTIDE SEQUENCE [LARGE SCALE GENOMIC DNA]</scope>
    <source>
        <strain evidence="1 2">EAF2021</strain>
    </source>
</reference>
<dbReference type="Proteomes" id="UP001470230">
    <property type="component" value="Unassembled WGS sequence"/>
</dbReference>
<evidence type="ECO:0000313" key="1">
    <source>
        <dbReference type="EMBL" id="KAK8890224.1"/>
    </source>
</evidence>
<accession>A0ABR2KGL5</accession>
<proteinExistence type="predicted"/>
<name>A0ABR2KGL5_9EUKA</name>
<gene>
    <name evidence="1" type="ORF">M9Y10_034996</name>
</gene>
<keyword evidence="2" id="KW-1185">Reference proteome</keyword>
<dbReference type="EMBL" id="JAPFFF010000005">
    <property type="protein sequence ID" value="KAK8890224.1"/>
    <property type="molecule type" value="Genomic_DNA"/>
</dbReference>